<keyword evidence="3" id="KW-1185">Reference proteome</keyword>
<protein>
    <submittedName>
        <fullName evidence="2">RNA-directed DNA polymerase</fullName>
    </submittedName>
</protein>
<gene>
    <name evidence="2" type="ORF">FYJ45_28715</name>
</gene>
<dbReference type="EMBL" id="VUMI01000108">
    <property type="protein sequence ID" value="MSS92041.1"/>
    <property type="molecule type" value="Genomic_DNA"/>
</dbReference>
<dbReference type="CDD" id="cd01646">
    <property type="entry name" value="RT_Bac_retron_I"/>
    <property type="match status" value="1"/>
</dbReference>
<dbReference type="InterPro" id="IPR043502">
    <property type="entry name" value="DNA/RNA_pol_sf"/>
</dbReference>
<dbReference type="Proteomes" id="UP000436047">
    <property type="component" value="Unassembled WGS sequence"/>
</dbReference>
<reference evidence="2 3" key="1">
    <citation type="submission" date="2019-08" db="EMBL/GenBank/DDBJ databases">
        <title>In-depth cultivation of the pig gut microbiome towards novel bacterial diversity and tailored functional studies.</title>
        <authorList>
            <person name="Wylensek D."/>
            <person name="Hitch T.C.A."/>
            <person name="Clavel T."/>
        </authorList>
    </citation>
    <scope>NUCLEOTIDE SEQUENCE [LARGE SCALE GENOMIC DNA]</scope>
    <source>
        <strain evidence="2 3">WCA-389-WT-23B</strain>
    </source>
</reference>
<dbReference type="PANTHER" id="PTHR34047">
    <property type="entry name" value="NUCLEAR INTRON MATURASE 1, MITOCHONDRIAL-RELATED"/>
    <property type="match status" value="1"/>
</dbReference>
<dbReference type="GeneID" id="86056961"/>
<comment type="caution">
    <text evidence="2">The sequence shown here is derived from an EMBL/GenBank/DDBJ whole genome shotgun (WGS) entry which is preliminary data.</text>
</comment>
<organism evidence="2 3">
    <name type="scientific">Eisenbergiella porci</name>
    <dbReference type="NCBI Taxonomy" id="2652274"/>
    <lineage>
        <taxon>Bacteria</taxon>
        <taxon>Bacillati</taxon>
        <taxon>Bacillota</taxon>
        <taxon>Clostridia</taxon>
        <taxon>Lachnospirales</taxon>
        <taxon>Lachnospiraceae</taxon>
        <taxon>Eisenbergiella</taxon>
    </lineage>
</organism>
<keyword evidence="2" id="KW-0808">Transferase</keyword>
<dbReference type="InterPro" id="IPR051083">
    <property type="entry name" value="GrpII_Intron_Splice-Mob/Def"/>
</dbReference>
<dbReference type="SUPFAM" id="SSF56672">
    <property type="entry name" value="DNA/RNA polymerases"/>
    <property type="match status" value="1"/>
</dbReference>
<keyword evidence="2" id="KW-0548">Nucleotidyltransferase</keyword>
<dbReference type="InterPro" id="IPR000477">
    <property type="entry name" value="RT_dom"/>
</dbReference>
<dbReference type="PANTHER" id="PTHR34047:SF8">
    <property type="entry name" value="PROTEIN YKFC"/>
    <property type="match status" value="1"/>
</dbReference>
<name>A0A6N7W9U2_9FIRM</name>
<dbReference type="PROSITE" id="PS50878">
    <property type="entry name" value="RT_POL"/>
    <property type="match status" value="1"/>
</dbReference>
<accession>A0A6N7W9U2</accession>
<dbReference type="GO" id="GO:0003964">
    <property type="term" value="F:RNA-directed DNA polymerase activity"/>
    <property type="evidence" value="ECO:0007669"/>
    <property type="project" value="UniProtKB-KW"/>
</dbReference>
<dbReference type="Gene3D" id="3.30.70.270">
    <property type="match status" value="1"/>
</dbReference>
<evidence type="ECO:0000259" key="1">
    <source>
        <dbReference type="PROSITE" id="PS50878"/>
    </source>
</evidence>
<sequence>MLDKASLVWAIQFIQKHSDGDLFPPILEFDALLEKSDALADKLMSVDLAQLETGAHRRFIVPKDELSYRQATQLDPQDSILLSAIIYQYGTLIEQRRLPNNVVFSYRFNPDMEHGFYDDRAAWNQFWRTAYQKSMPSKTILYCDIADYYNQVYHHTIENQLIESGFPNQECKWIIRLLESTTAGVSRGIPVGPHPAHLLAEAAMIPIDNSLQAQGIDFIRYVDDILIFCNSEADARLALSKVATTLDRQQRLMLQRHKTKIYTTEEFKSVCANMIEDRPISQQEDKVLKLINKYSNGDPYKIVFLNDISDEDWASITDEIVGNIINEYLSKTPVEYDRLRWFYRRLTQIGHPGGIDATLTNIDKLTPCFANVCMYLGSVQKIPAEKWKDIGNSILALLETDVVQSNEYFRLLLLSLFTKNQYINHFSSLVQAYSHSEAFVRREIILSAKQNSASDWLREQKENYINMESWQQMAYIYSLSKLPREERSYFIRRFNYSRPLMEILAKWSREQ</sequence>
<dbReference type="RefSeq" id="WP_154468362.1">
    <property type="nucleotide sequence ID" value="NZ_VUMI01000108.1"/>
</dbReference>
<dbReference type="AlphaFoldDB" id="A0A6N7W9U2"/>
<dbReference type="Pfam" id="PF00078">
    <property type="entry name" value="RVT_1"/>
    <property type="match status" value="1"/>
</dbReference>
<proteinExistence type="predicted"/>
<evidence type="ECO:0000313" key="2">
    <source>
        <dbReference type="EMBL" id="MSS92041.1"/>
    </source>
</evidence>
<evidence type="ECO:0000313" key="3">
    <source>
        <dbReference type="Proteomes" id="UP000436047"/>
    </source>
</evidence>
<feature type="domain" description="Reverse transcriptase" evidence="1">
    <location>
        <begin position="42"/>
        <end position="272"/>
    </location>
</feature>
<keyword evidence="2" id="KW-0695">RNA-directed DNA polymerase</keyword>
<dbReference type="InterPro" id="IPR043128">
    <property type="entry name" value="Rev_trsase/Diguanyl_cyclase"/>
</dbReference>